<accession>A0A9J5Y4S7</accession>
<evidence type="ECO:0000313" key="2">
    <source>
        <dbReference type="Proteomes" id="UP000824120"/>
    </source>
</evidence>
<proteinExistence type="predicted"/>
<gene>
    <name evidence="1" type="ORF">H5410_035824</name>
</gene>
<comment type="caution">
    <text evidence="1">The sequence shown here is derived from an EMBL/GenBank/DDBJ whole genome shotgun (WGS) entry which is preliminary data.</text>
</comment>
<dbReference type="Proteomes" id="UP000824120">
    <property type="component" value="Chromosome 7"/>
</dbReference>
<keyword evidence="2" id="KW-1185">Reference proteome</keyword>
<reference evidence="1 2" key="1">
    <citation type="submission" date="2020-09" db="EMBL/GenBank/DDBJ databases">
        <title>De no assembly of potato wild relative species, Solanum commersonii.</title>
        <authorList>
            <person name="Cho K."/>
        </authorList>
    </citation>
    <scope>NUCLEOTIDE SEQUENCE [LARGE SCALE GENOMIC DNA]</scope>
    <source>
        <strain evidence="1">LZ3.2</strain>
        <tissue evidence="1">Leaf</tissue>
    </source>
</reference>
<dbReference type="EMBL" id="JACXVP010000007">
    <property type="protein sequence ID" value="KAG5594592.1"/>
    <property type="molecule type" value="Genomic_DNA"/>
</dbReference>
<evidence type="ECO:0000313" key="1">
    <source>
        <dbReference type="EMBL" id="KAG5594592.1"/>
    </source>
</evidence>
<protein>
    <submittedName>
        <fullName evidence="1">Uncharacterized protein</fullName>
    </submittedName>
</protein>
<name>A0A9J5Y4S7_SOLCO</name>
<sequence>MLQSYWSGMDEMEACIWCSCPMRMCDQDLKGQGGSDLQGGQDKGSKVKLIRTCKKEVHRCLNEEDMVHPQLTKDMTLDRRIWRTRIRVEL</sequence>
<organism evidence="1 2">
    <name type="scientific">Solanum commersonii</name>
    <name type="common">Commerson's wild potato</name>
    <name type="synonym">Commerson's nightshade</name>
    <dbReference type="NCBI Taxonomy" id="4109"/>
    <lineage>
        <taxon>Eukaryota</taxon>
        <taxon>Viridiplantae</taxon>
        <taxon>Streptophyta</taxon>
        <taxon>Embryophyta</taxon>
        <taxon>Tracheophyta</taxon>
        <taxon>Spermatophyta</taxon>
        <taxon>Magnoliopsida</taxon>
        <taxon>eudicotyledons</taxon>
        <taxon>Gunneridae</taxon>
        <taxon>Pentapetalae</taxon>
        <taxon>asterids</taxon>
        <taxon>lamiids</taxon>
        <taxon>Solanales</taxon>
        <taxon>Solanaceae</taxon>
        <taxon>Solanoideae</taxon>
        <taxon>Solaneae</taxon>
        <taxon>Solanum</taxon>
    </lineage>
</organism>
<dbReference type="AlphaFoldDB" id="A0A9J5Y4S7"/>